<dbReference type="AlphaFoldDB" id="A0A108ABV9"/>
<feature type="region of interest" description="Disordered" evidence="1">
    <location>
        <begin position="21"/>
        <end position="83"/>
    </location>
</feature>
<name>A0A108ABV9_9BURK</name>
<proteinExistence type="predicted"/>
<comment type="caution">
    <text evidence="3">The sequence shown here is derived from an EMBL/GenBank/DDBJ whole genome shotgun (WGS) entry which is preliminary data.</text>
</comment>
<dbReference type="EMBL" id="LPHB01000056">
    <property type="protein sequence ID" value="KWA59278.1"/>
    <property type="molecule type" value="Genomic_DNA"/>
</dbReference>
<dbReference type="Proteomes" id="UP000068603">
    <property type="component" value="Unassembled WGS sequence"/>
</dbReference>
<organism evidence="3">
    <name type="scientific">Burkholderia stagnalis</name>
    <dbReference type="NCBI Taxonomy" id="1503054"/>
    <lineage>
        <taxon>Bacteria</taxon>
        <taxon>Pseudomonadati</taxon>
        <taxon>Pseudomonadota</taxon>
        <taxon>Betaproteobacteria</taxon>
        <taxon>Burkholderiales</taxon>
        <taxon>Burkholderiaceae</taxon>
        <taxon>Burkholderia</taxon>
        <taxon>Burkholderia cepacia complex</taxon>
    </lineage>
</organism>
<sequence length="83" mass="8128">MNTHAIAAALAAVSLSAFAQPGALTSGSPSSAPSLPDVPQTAAQLPGALPSTSGVVLAKIDQNNTPPDRGGDPSGRQHAGTRM</sequence>
<evidence type="ECO:0000256" key="2">
    <source>
        <dbReference type="SAM" id="SignalP"/>
    </source>
</evidence>
<dbReference type="STRING" id="1503054.WT74_26430"/>
<evidence type="ECO:0000313" key="3">
    <source>
        <dbReference type="EMBL" id="KWA59278.1"/>
    </source>
</evidence>
<reference evidence="3 4" key="1">
    <citation type="submission" date="2015-11" db="EMBL/GenBank/DDBJ databases">
        <title>Expanding the genomic diversity of Burkholderia species for the development of highly accurate diagnostics.</title>
        <authorList>
            <person name="Sahl J."/>
            <person name="Keim P."/>
            <person name="Wagner D."/>
        </authorList>
    </citation>
    <scope>NUCLEOTIDE SEQUENCE [LARGE SCALE GENOMIC DNA]</scope>
    <source>
        <strain evidence="3 4">MSMB1960WGS</strain>
    </source>
</reference>
<accession>A0A108ABV9</accession>
<dbReference type="RefSeq" id="WP_060149530.1">
    <property type="nucleotide sequence ID" value="NZ_LPGD01000054.1"/>
</dbReference>
<protein>
    <submittedName>
        <fullName evidence="3">Uncharacterized protein</fullName>
    </submittedName>
</protein>
<keyword evidence="2" id="KW-0732">Signal</keyword>
<evidence type="ECO:0000313" key="4">
    <source>
        <dbReference type="Proteomes" id="UP000068603"/>
    </source>
</evidence>
<feature type="compositionally biased region" description="Polar residues" evidence="1">
    <location>
        <begin position="23"/>
        <end position="33"/>
    </location>
</feature>
<feature type="signal peptide" evidence="2">
    <location>
        <begin position="1"/>
        <end position="19"/>
    </location>
</feature>
<feature type="chain" id="PRO_5007129410" evidence="2">
    <location>
        <begin position="20"/>
        <end position="83"/>
    </location>
</feature>
<evidence type="ECO:0000256" key="1">
    <source>
        <dbReference type="SAM" id="MobiDB-lite"/>
    </source>
</evidence>
<gene>
    <name evidence="3" type="ORF">WT44_24020</name>
</gene>